<dbReference type="InterPro" id="IPR017937">
    <property type="entry name" value="Thioredoxin_CS"/>
</dbReference>
<comment type="caution">
    <text evidence="6">The sequence shown here is derived from an EMBL/GenBank/DDBJ whole genome shotgun (WGS) entry which is preliminary data.</text>
</comment>
<keyword evidence="4" id="KW-0676">Redox-active center</keyword>
<dbReference type="Pfam" id="PF00578">
    <property type="entry name" value="AhpC-TSA"/>
    <property type="match status" value="1"/>
</dbReference>
<dbReference type="CDD" id="cd02966">
    <property type="entry name" value="TlpA_like_family"/>
    <property type="match status" value="1"/>
</dbReference>
<dbReference type="PANTHER" id="PTHR42852:SF6">
    <property type="entry name" value="THIOL:DISULFIDE INTERCHANGE PROTEIN DSBE"/>
    <property type="match status" value="1"/>
</dbReference>
<dbReference type="PROSITE" id="PS51257">
    <property type="entry name" value="PROKAR_LIPOPROTEIN"/>
    <property type="match status" value="1"/>
</dbReference>
<evidence type="ECO:0000256" key="2">
    <source>
        <dbReference type="ARBA" id="ARBA00022748"/>
    </source>
</evidence>
<dbReference type="RefSeq" id="WP_208153572.1">
    <property type="nucleotide sequence ID" value="NZ_JAGEVF010000004.1"/>
</dbReference>
<evidence type="ECO:0000313" key="6">
    <source>
        <dbReference type="EMBL" id="MBO3116427.1"/>
    </source>
</evidence>
<keyword evidence="3" id="KW-1015">Disulfide bond</keyword>
<accession>A0ABS3T120</accession>
<keyword evidence="7" id="KW-1185">Reference proteome</keyword>
<evidence type="ECO:0000256" key="4">
    <source>
        <dbReference type="ARBA" id="ARBA00023284"/>
    </source>
</evidence>
<dbReference type="Pfam" id="PF14289">
    <property type="entry name" value="DUF4369"/>
    <property type="match status" value="1"/>
</dbReference>
<comment type="subcellular location">
    <subcellularLocation>
        <location evidence="1">Cell envelope</location>
    </subcellularLocation>
</comment>
<proteinExistence type="predicted"/>
<dbReference type="InterPro" id="IPR000866">
    <property type="entry name" value="AhpC/TSA"/>
</dbReference>
<organism evidence="6 7">
    <name type="scientific">Winogradskyella pelagia</name>
    <dbReference type="NCBI Taxonomy" id="2819984"/>
    <lineage>
        <taxon>Bacteria</taxon>
        <taxon>Pseudomonadati</taxon>
        <taxon>Bacteroidota</taxon>
        <taxon>Flavobacteriia</taxon>
        <taxon>Flavobacteriales</taxon>
        <taxon>Flavobacteriaceae</taxon>
        <taxon>Winogradskyella</taxon>
    </lineage>
</organism>
<dbReference type="Proteomes" id="UP000676776">
    <property type="component" value="Unassembled WGS sequence"/>
</dbReference>
<dbReference type="InterPro" id="IPR025380">
    <property type="entry name" value="DUF4369"/>
</dbReference>
<gene>
    <name evidence="6" type="ORF">J4050_06695</name>
</gene>
<dbReference type="InterPro" id="IPR013766">
    <property type="entry name" value="Thioredoxin_domain"/>
</dbReference>
<keyword evidence="2" id="KW-0201">Cytochrome c-type biogenesis</keyword>
<dbReference type="EMBL" id="JAGEVF010000004">
    <property type="protein sequence ID" value="MBO3116427.1"/>
    <property type="molecule type" value="Genomic_DNA"/>
</dbReference>
<dbReference type="PROSITE" id="PS00194">
    <property type="entry name" value="THIOREDOXIN_1"/>
    <property type="match status" value="1"/>
</dbReference>
<evidence type="ECO:0000259" key="5">
    <source>
        <dbReference type="PROSITE" id="PS51352"/>
    </source>
</evidence>
<name>A0ABS3T120_9FLAO</name>
<feature type="domain" description="Thioredoxin" evidence="5">
    <location>
        <begin position="239"/>
        <end position="386"/>
    </location>
</feature>
<reference evidence="6 7" key="1">
    <citation type="submission" date="2021-03" db="EMBL/GenBank/DDBJ databases">
        <title>Winogradskyella sp. nov., isolated from costal sediment.</title>
        <authorList>
            <person name="Gao C."/>
        </authorList>
    </citation>
    <scope>NUCLEOTIDE SEQUENCE [LARGE SCALE GENOMIC DNA]</scope>
    <source>
        <strain evidence="6 7">DF17</strain>
    </source>
</reference>
<dbReference type="PROSITE" id="PS51352">
    <property type="entry name" value="THIOREDOXIN_2"/>
    <property type="match status" value="1"/>
</dbReference>
<dbReference type="SUPFAM" id="SSF52833">
    <property type="entry name" value="Thioredoxin-like"/>
    <property type="match status" value="1"/>
</dbReference>
<dbReference type="Gene3D" id="3.40.30.10">
    <property type="entry name" value="Glutaredoxin"/>
    <property type="match status" value="1"/>
</dbReference>
<dbReference type="InterPro" id="IPR050553">
    <property type="entry name" value="Thioredoxin_ResA/DsbE_sf"/>
</dbReference>
<protein>
    <submittedName>
        <fullName evidence="6">AhpC/TSA family protein</fullName>
    </submittedName>
</protein>
<dbReference type="InterPro" id="IPR036249">
    <property type="entry name" value="Thioredoxin-like_sf"/>
</dbReference>
<sequence length="386" mass="44246">MKRTFVLIAAISMFFGCETKTIKDAYVVEGTAKEVYNGIRIYLNNVDQRGRLTPIDTAMVMNESFTFEGALKYPKVVYLTMNSVPGRYPVMLENGEMQMTIDKTNLQNTIVTGSESHDNYMAFAEKYRENQKELMAQGKEYNKALYGKDSLVIKTELEKLEKLTESAKEFPYEFMENHPNDFVSLEIYEMQTQLRERDDQRMIDIFNAFDESLKTSSKGIRLNAAMMKMKLDYEANKKLQIGMKAPEFSGPNPEGKTISLSEVIKKGKVTVVDFWAAWCGPCRKENPNVVRIYNEYHDKGLEIIGVSLDGQSRQKDPKQAWLDAIEEDKLTWHQVSNLKYFSDPIAKTYNIQAIPATYILDSEGNIVAKNLRGPALDMKIRELLEL</sequence>
<dbReference type="PANTHER" id="PTHR42852">
    <property type="entry name" value="THIOL:DISULFIDE INTERCHANGE PROTEIN DSBE"/>
    <property type="match status" value="1"/>
</dbReference>
<evidence type="ECO:0000313" key="7">
    <source>
        <dbReference type="Proteomes" id="UP000676776"/>
    </source>
</evidence>
<evidence type="ECO:0000256" key="1">
    <source>
        <dbReference type="ARBA" id="ARBA00004196"/>
    </source>
</evidence>
<evidence type="ECO:0000256" key="3">
    <source>
        <dbReference type="ARBA" id="ARBA00023157"/>
    </source>
</evidence>